<dbReference type="PANTHER" id="PTHR24370:SF10">
    <property type="entry name" value="LEUCINE-RICH REPEAT AND WD REPEAT-CONTAINING PROTEIN 1"/>
    <property type="match status" value="1"/>
</dbReference>
<dbReference type="GO" id="GO:0005813">
    <property type="term" value="C:centrosome"/>
    <property type="evidence" value="ECO:0007669"/>
    <property type="project" value="UniProtKB-SubCell"/>
</dbReference>
<evidence type="ECO:0000259" key="9">
    <source>
        <dbReference type="Pfam" id="PF23211"/>
    </source>
</evidence>
<dbReference type="InterPro" id="IPR056160">
    <property type="entry name" value="WD_LRWD1"/>
</dbReference>
<feature type="domain" description="Leucine-rich repeat and WD repeat-containing protein 1 WD" evidence="10">
    <location>
        <begin position="262"/>
        <end position="639"/>
    </location>
</feature>
<dbReference type="InterPro" id="IPR032675">
    <property type="entry name" value="LRR_dom_sf"/>
</dbReference>
<evidence type="ECO:0000256" key="8">
    <source>
        <dbReference type="ARBA" id="ARBA00023242"/>
    </source>
</evidence>
<sequence>MSKLEHWNGNLDEKYILAISGKENLGDIEELDLSHLSFEESDLHEDIFNKLTALIELDLSHNKLTVVPQNINIPNLQYLDISQNCIQDIDWVQRFPKLIELDIEGNTSLTIDDNYKLTYLLKDLQFIDGKRIDNREKFGNQYTQGLVLQMESLWQSLNFAELHETLNKELLVKEFTLKAKEKVKHGPNSLKGYRLWRIDQLAPEFVLFKLKCPVQNFLDFYVKSSECENMKRKIGSNDVTTSPKLQKLSAPTPDVSYNVSAILQCHSGESGSQDFSTQVWCCEFEPNKDNPTATTNIVATCGGENVCLIDCDTTKVQAKFHQPNEEFFTLAWTTMILGRHSSNILAAGGCLGFIHLIHPDQDICYGRIKIHSSPIQTMVFAPTGPTHLLSADRKSKIYLLDIDTPTVPDYKISWRKLISFEGIQATPLKLLVPDSGFHLLCATEFGLYVWKTNGFMKNYGKVIKSVCEISFPFVSPDIRVVDALAKISSGVIVSKCAQQGVIFLWDLLSLKNDISKAIQSRKAKVSVKILAELKWSVTKQCYLNLAFCEKQSQVVAGDEKGNIWLYKVENQLQNKIARCPVPESVTDPVNVIPFPSCTLNGIKIPELRNGTIYNDVSVNSDGNYIVAAADSNLLLIYKNM</sequence>
<dbReference type="InterPro" id="IPR052489">
    <property type="entry name" value="LRWD1"/>
</dbReference>
<name>A0A6F9DKP7_9ASCI</name>
<dbReference type="Gene3D" id="2.130.10.10">
    <property type="entry name" value="YVTN repeat-like/Quinoprotein amine dehydrogenase"/>
    <property type="match status" value="1"/>
</dbReference>
<feature type="domain" description="Leucine-rich repeat and WD repeat-containing protein 1 LRR" evidence="9">
    <location>
        <begin position="23"/>
        <end position="198"/>
    </location>
</feature>
<dbReference type="InterPro" id="IPR056363">
    <property type="entry name" value="LRR_LRWD1_dom"/>
</dbReference>
<dbReference type="SUPFAM" id="SSF50978">
    <property type="entry name" value="WD40 repeat-like"/>
    <property type="match status" value="1"/>
</dbReference>
<dbReference type="Gene3D" id="3.80.10.10">
    <property type="entry name" value="Ribonuclease Inhibitor"/>
    <property type="match status" value="1"/>
</dbReference>
<evidence type="ECO:0000256" key="4">
    <source>
        <dbReference type="ARBA" id="ARBA00022454"/>
    </source>
</evidence>
<accession>A0A6F9DKP7</accession>
<dbReference type="InterPro" id="IPR001680">
    <property type="entry name" value="WD40_rpt"/>
</dbReference>
<gene>
    <name evidence="11" type="primary">Lrwd1</name>
</gene>
<dbReference type="GO" id="GO:0003682">
    <property type="term" value="F:chromatin binding"/>
    <property type="evidence" value="ECO:0007669"/>
    <property type="project" value="TreeGrafter"/>
</dbReference>
<dbReference type="PROSITE" id="PS51450">
    <property type="entry name" value="LRR"/>
    <property type="match status" value="2"/>
</dbReference>
<evidence type="ECO:0000313" key="11">
    <source>
        <dbReference type="EMBL" id="CAB3263556.1"/>
    </source>
</evidence>
<organism evidence="11">
    <name type="scientific">Phallusia mammillata</name>
    <dbReference type="NCBI Taxonomy" id="59560"/>
    <lineage>
        <taxon>Eukaryota</taxon>
        <taxon>Metazoa</taxon>
        <taxon>Chordata</taxon>
        <taxon>Tunicata</taxon>
        <taxon>Ascidiacea</taxon>
        <taxon>Phlebobranchia</taxon>
        <taxon>Ascidiidae</taxon>
        <taxon>Phallusia</taxon>
    </lineage>
</organism>
<evidence type="ECO:0000256" key="2">
    <source>
        <dbReference type="ARBA" id="ARBA00004286"/>
    </source>
</evidence>
<dbReference type="AlphaFoldDB" id="A0A6F9DKP7"/>
<dbReference type="GO" id="GO:0071169">
    <property type="term" value="P:establishment of protein localization to chromatin"/>
    <property type="evidence" value="ECO:0007669"/>
    <property type="project" value="TreeGrafter"/>
</dbReference>
<dbReference type="PANTHER" id="PTHR24370">
    <property type="entry name" value="OPTICIN"/>
    <property type="match status" value="1"/>
</dbReference>
<evidence type="ECO:0000256" key="5">
    <source>
        <dbReference type="ARBA" id="ARBA00022490"/>
    </source>
</evidence>
<evidence type="ECO:0000256" key="6">
    <source>
        <dbReference type="ARBA" id="ARBA00022614"/>
    </source>
</evidence>
<keyword evidence="7" id="KW-0206">Cytoskeleton</keyword>
<dbReference type="InterPro" id="IPR001611">
    <property type="entry name" value="Leu-rich_rpt"/>
</dbReference>
<keyword evidence="8" id="KW-0539">Nucleus</keyword>
<evidence type="ECO:0000256" key="3">
    <source>
        <dbReference type="ARBA" id="ARBA00004300"/>
    </source>
</evidence>
<evidence type="ECO:0000256" key="7">
    <source>
        <dbReference type="ARBA" id="ARBA00023212"/>
    </source>
</evidence>
<keyword evidence="6" id="KW-0433">Leucine-rich repeat</keyword>
<dbReference type="SUPFAM" id="SSF52075">
    <property type="entry name" value="Outer arm dynein light chain 1"/>
    <property type="match status" value="1"/>
</dbReference>
<protein>
    <submittedName>
        <fullName evidence="11">Leucine-rich repeat and WD repeat-containing protein 1-like</fullName>
    </submittedName>
</protein>
<dbReference type="Pfam" id="PF23215">
    <property type="entry name" value="WD_LRWD1"/>
    <property type="match status" value="1"/>
</dbReference>
<evidence type="ECO:0000256" key="1">
    <source>
        <dbReference type="ARBA" id="ARBA00004123"/>
    </source>
</evidence>
<dbReference type="GO" id="GO:0006325">
    <property type="term" value="P:chromatin organization"/>
    <property type="evidence" value="ECO:0007669"/>
    <property type="project" value="TreeGrafter"/>
</dbReference>
<dbReference type="Pfam" id="PF23211">
    <property type="entry name" value="LRR_LRWD1"/>
    <property type="match status" value="1"/>
</dbReference>
<evidence type="ECO:0000259" key="10">
    <source>
        <dbReference type="Pfam" id="PF23215"/>
    </source>
</evidence>
<dbReference type="InterPro" id="IPR036322">
    <property type="entry name" value="WD40_repeat_dom_sf"/>
</dbReference>
<dbReference type="EMBL" id="LR787694">
    <property type="protein sequence ID" value="CAB3263556.1"/>
    <property type="molecule type" value="mRNA"/>
</dbReference>
<dbReference type="SMART" id="SM00320">
    <property type="entry name" value="WD40"/>
    <property type="match status" value="4"/>
</dbReference>
<proteinExistence type="evidence at transcript level"/>
<dbReference type="GO" id="GO:0005664">
    <property type="term" value="C:nuclear origin of replication recognition complex"/>
    <property type="evidence" value="ECO:0007669"/>
    <property type="project" value="TreeGrafter"/>
</dbReference>
<dbReference type="InterPro" id="IPR015943">
    <property type="entry name" value="WD40/YVTN_repeat-like_dom_sf"/>
</dbReference>
<reference evidence="11" key="1">
    <citation type="submission" date="2020-04" db="EMBL/GenBank/DDBJ databases">
        <authorList>
            <person name="Neveu A P."/>
        </authorList>
    </citation>
    <scope>NUCLEOTIDE SEQUENCE</scope>
    <source>
        <tissue evidence="11">Whole embryo</tissue>
    </source>
</reference>
<comment type="subcellular location">
    <subcellularLocation>
        <location evidence="2">Chromosome</location>
    </subcellularLocation>
    <subcellularLocation>
        <location evidence="3">Cytoplasm</location>
        <location evidence="3">Cytoskeleton</location>
        <location evidence="3">Microtubule organizing center</location>
        <location evidence="3">Centrosome</location>
    </subcellularLocation>
    <subcellularLocation>
        <location evidence="1">Nucleus</location>
    </subcellularLocation>
</comment>
<keyword evidence="4" id="KW-0158">Chromosome</keyword>
<keyword evidence="5" id="KW-0963">Cytoplasm</keyword>